<dbReference type="RefSeq" id="WP_146397923.1">
    <property type="nucleotide sequence ID" value="NZ_SJPQ01000001.1"/>
</dbReference>
<dbReference type="InterPro" id="IPR059226">
    <property type="entry name" value="Choice_anch_Q_dom"/>
</dbReference>
<evidence type="ECO:0000256" key="1">
    <source>
        <dbReference type="SAM" id="MobiDB-lite"/>
    </source>
</evidence>
<organism evidence="2 3">
    <name type="scientific">Pseudobythopirellula maris</name>
    <dbReference type="NCBI Taxonomy" id="2527991"/>
    <lineage>
        <taxon>Bacteria</taxon>
        <taxon>Pseudomonadati</taxon>
        <taxon>Planctomycetota</taxon>
        <taxon>Planctomycetia</taxon>
        <taxon>Pirellulales</taxon>
        <taxon>Lacipirellulaceae</taxon>
        <taxon>Pseudobythopirellula</taxon>
    </lineage>
</organism>
<dbReference type="OrthoDB" id="292920at2"/>
<dbReference type="NCBIfam" id="NF041518">
    <property type="entry name" value="choice_anch_Q"/>
    <property type="match status" value="3"/>
</dbReference>
<dbReference type="InterPro" id="IPR002105">
    <property type="entry name" value="Dockerin_1_rpt"/>
</dbReference>
<dbReference type="InterPro" id="IPR006626">
    <property type="entry name" value="PbH1"/>
</dbReference>
<feature type="compositionally biased region" description="Gly residues" evidence="1">
    <location>
        <begin position="1087"/>
        <end position="1102"/>
    </location>
</feature>
<dbReference type="InterPro" id="IPR011050">
    <property type="entry name" value="Pectin_lyase_fold/virulence"/>
</dbReference>
<dbReference type="SMART" id="SM00710">
    <property type="entry name" value="PbH1"/>
    <property type="match status" value="14"/>
</dbReference>
<dbReference type="InterPro" id="IPR018247">
    <property type="entry name" value="EF_Hand_1_Ca_BS"/>
</dbReference>
<proteinExistence type="predicted"/>
<dbReference type="GO" id="GO:0000272">
    <property type="term" value="P:polysaccharide catabolic process"/>
    <property type="evidence" value="ECO:0007669"/>
    <property type="project" value="InterPro"/>
</dbReference>
<feature type="region of interest" description="Disordered" evidence="1">
    <location>
        <begin position="1764"/>
        <end position="1808"/>
    </location>
</feature>
<keyword evidence="3" id="KW-1185">Reference proteome</keyword>
<dbReference type="Proteomes" id="UP000315440">
    <property type="component" value="Unassembled WGS sequence"/>
</dbReference>
<comment type="caution">
    <text evidence="2">The sequence shown here is derived from an EMBL/GenBank/DDBJ whole genome shotgun (WGS) entry which is preliminary data.</text>
</comment>
<dbReference type="PANTHER" id="PTHR11319:SF35">
    <property type="entry name" value="OUTER MEMBRANE PROTEIN PMPC-RELATED"/>
    <property type="match status" value="1"/>
</dbReference>
<dbReference type="PROSITE" id="PS00018">
    <property type="entry name" value="EF_HAND_1"/>
    <property type="match status" value="2"/>
</dbReference>
<dbReference type="InterPro" id="IPR036439">
    <property type="entry name" value="Dockerin_dom_sf"/>
</dbReference>
<protein>
    <submittedName>
        <fullName evidence="2">Uncharacterized protein</fullName>
    </submittedName>
</protein>
<dbReference type="GO" id="GO:0004553">
    <property type="term" value="F:hydrolase activity, hydrolyzing O-glycosyl compounds"/>
    <property type="evidence" value="ECO:0007669"/>
    <property type="project" value="InterPro"/>
</dbReference>
<evidence type="ECO:0000313" key="3">
    <source>
        <dbReference type="Proteomes" id="UP000315440"/>
    </source>
</evidence>
<gene>
    <name evidence="2" type="ORF">Mal64_11530</name>
</gene>
<dbReference type="SUPFAM" id="SSF51126">
    <property type="entry name" value="Pectin lyase-like"/>
    <property type="match status" value="4"/>
</dbReference>
<feature type="region of interest" description="Disordered" evidence="1">
    <location>
        <begin position="1080"/>
        <end position="1102"/>
    </location>
</feature>
<dbReference type="EMBL" id="SJPQ01000001">
    <property type="protein sequence ID" value="TWT90756.1"/>
    <property type="molecule type" value="Genomic_DNA"/>
</dbReference>
<feature type="region of interest" description="Disordered" evidence="1">
    <location>
        <begin position="1"/>
        <end position="27"/>
    </location>
</feature>
<name>A0A5C5ZU74_9BACT</name>
<dbReference type="PANTHER" id="PTHR11319">
    <property type="entry name" value="G PROTEIN-COUPLED RECEPTOR-RELATED"/>
    <property type="match status" value="1"/>
</dbReference>
<evidence type="ECO:0000313" key="2">
    <source>
        <dbReference type="EMBL" id="TWT90756.1"/>
    </source>
</evidence>
<dbReference type="SUPFAM" id="SSF63446">
    <property type="entry name" value="Type I dockerin domain"/>
    <property type="match status" value="1"/>
</dbReference>
<reference evidence="2 3" key="1">
    <citation type="submission" date="2019-02" db="EMBL/GenBank/DDBJ databases">
        <title>Deep-cultivation of Planctomycetes and their phenomic and genomic characterization uncovers novel biology.</title>
        <authorList>
            <person name="Wiegand S."/>
            <person name="Jogler M."/>
            <person name="Boedeker C."/>
            <person name="Pinto D."/>
            <person name="Vollmers J."/>
            <person name="Rivas-Marin E."/>
            <person name="Kohn T."/>
            <person name="Peeters S.H."/>
            <person name="Heuer A."/>
            <person name="Rast P."/>
            <person name="Oberbeckmann S."/>
            <person name="Bunk B."/>
            <person name="Jeske O."/>
            <person name="Meyerdierks A."/>
            <person name="Storesund J.E."/>
            <person name="Kallscheuer N."/>
            <person name="Luecker S."/>
            <person name="Lage O.M."/>
            <person name="Pohl T."/>
            <person name="Merkel B.J."/>
            <person name="Hornburger P."/>
            <person name="Mueller R.-W."/>
            <person name="Bruemmer F."/>
            <person name="Labrenz M."/>
            <person name="Spormann A.M."/>
            <person name="Op Den Camp H."/>
            <person name="Overmann J."/>
            <person name="Amann R."/>
            <person name="Jetten M.S.M."/>
            <person name="Mascher T."/>
            <person name="Medema M.H."/>
            <person name="Devos D.P."/>
            <person name="Kaster A.-K."/>
            <person name="Ovreas L."/>
            <person name="Rohde M."/>
            <person name="Galperin M.Y."/>
            <person name="Jogler C."/>
        </authorList>
    </citation>
    <scope>NUCLEOTIDE SEQUENCE [LARGE SCALE GENOMIC DNA]</scope>
    <source>
        <strain evidence="2 3">Mal64</strain>
    </source>
</reference>
<accession>A0A5C5ZU74</accession>
<dbReference type="Pfam" id="PF00404">
    <property type="entry name" value="Dockerin_1"/>
    <property type="match status" value="1"/>
</dbReference>
<sequence length="1808" mass="182970">MSRSTRWQWGSRPSKSRSSKRSETRHLRCEPLEDRRMLAAYVVDTNVDESDGDFSPGDLSLREAIEIANTVPGADEIIFDFGHDGPETILLTMGELLVTDSLTITGDGAELLTIDAGDGLDGVFATGDGHRVFTIDDGVWNAASEVLLGGLTLTGADVPHSPPQGAGGLYGGAVGNFFENVSIVESVIAGNSAQGGGGVASYWGKLSLLETVVRDNSALYGGGIHGFLGNISVTKSKVTGNVALNDDTKRASGGGVYIYGSYTTIESSVIDRNEANGSQAGGVAIIFSEGTRIAGSTISGNIAATEGGGLHTLNSFLDIEQSTFSGNQAGTHGGAVYANWFLELSNTTVYSNRSGTGEGISFAPDFSGAELTLRNTIVAGSTNLSGDPAADISRFPGAEPFDLIARHSLIGNLGDLPLNGANNLIGVGPRLAPLADNGGPTLTHALLPGSPALDAGDSSLVVGTGVYDQRGEPFVRIADGNDPDDVVIDIGAYEAQATPEAAPGDYNRNGVVDAADFTVWRDALGQTGLTPLTGADGDGDGQVTRADYDVWVSHFGLEFTFEPFVPEELIVSTNIDESDGNYLPGDLSLREAIEIANARAGAETITFDFGHDGPETILLTMGELAITSSMTIAGDGADLLTIDASGSDATPGVADGQGSRVFRTMAPASARRGTLVTLVGMTITGGDPNGHGGGVLSEGGLTIVDSTITGNTASGSRVDDLSYESYGHSGGGLWADGETTLQGVTINHNRAARSSVDPYGSPRGGDGGGVWASGMLTITGGEISHNAAGDGHAGPNDEVYAAHGGDGGGVWFEGSALSITDASIVENRAGDGGGAFGGSGGSSGGVYAQGDLALVNSTVGYNRSGLAEGPHYSAGNYGGMRVIGDATITGSAVTGNYAPGVERHGSYYPYSYSLAGALGGVTITGDATITDSQFTDNHSEVGTAGLRVIGDLTLLRGEVSGNDGGVSVDGAAEIEDSTITGNLANGAGGGVRVIGSLTLRRSTVADNSAAAGAGDQHDGADGGGVFVDGAATIDSSTISGNRAGDGRGNSTFYDYFNGGRGGDGGGVSLTGDGDKLITNSTISGNTAGRGGDGGRRTYGGDGGDGGGVHVFGADETTIRFSTITGNSAGAAGGPGYAGDYAGGAAGTGGGVFTTSLDPSLQLTSTIVALNVQDATAPTPVLDDLNSPGSFRTSGSIIGVDTGANFSSYSSTDQIGTAAAPIDPRLAPLGDYGGPTETHALLPDSPAIHRGVKPDIFMPPYDQRGPGFRREFGDIDVGAYEWQGVDILVDNSIDEADGDLSWGDVSLREAIAMANAQPGPNRIFFDLTQGDPNLIELTMGEIVITESLHIEGYGAESLTIDAGNGADGVFGTGDGYRVFNIDDGDDDALIDVTIEELTLTGGDVRLASGGGFGGGSGVSHGGTVYSRENLTIVDSLFIDNAASGVGGAISHREGALTITGSEFVGNLAGGDGGAVSVSHSNGTLIERSVFTANESRGRGGAINSSWADLEVRDSLMSGNTSLRNGGGISSWNHTNQPFTTLIENSTLSGNTSDQSFGGALHLYGATTTLRGSTVYANRSYNGGSIAVTRDSFPTTLLLENTIVAGGADLGGAAVGEFDSPFGVSGVVIEADYSLIGSLGTAPLTGNHALLNIDPLLGPLADNGGLTLTHAPLPGSPALDAGDPSVVFDLAEFDQRGEPFYRVQGGRIDIGAYEVQSAAPATASLSVDEGFAFFTAPVGESTEESAPLLSEPAGYATGDDALLLLTSTSGLGDSDDAEGVESLSWESGDGDESSSDEAGAALAVALSEWP</sequence>